<evidence type="ECO:0000313" key="2">
    <source>
        <dbReference type="Proteomes" id="UP000052245"/>
    </source>
</evidence>
<accession>A0A9W5ESV0</accession>
<evidence type="ECO:0000313" key="1">
    <source>
        <dbReference type="EMBL" id="CUU74658.1"/>
    </source>
</evidence>
<proteinExistence type="predicted"/>
<comment type="caution">
    <text evidence="1">The sequence shown here is derived from an EMBL/GenBank/DDBJ whole genome shotgun (WGS) entry which is preliminary data.</text>
</comment>
<reference evidence="1 2" key="1">
    <citation type="submission" date="2015-11" db="EMBL/GenBank/DDBJ databases">
        <authorList>
            <consortium name="Pathogen Informatics"/>
        </authorList>
    </citation>
    <scope>NUCLEOTIDE SEQUENCE [LARGE SCALE GENOMIC DNA]</scope>
    <source>
        <strain evidence="1 2">007A-0283</strain>
    </source>
</reference>
<sequence>MLEAIGATYINKAMAEAAVIAKTTLRDMLGDGSIKQSQIISSAKDVVNIFSEIKRSIYGKEPDTVVQIANINGGNMSANDMATLSDEELKKLISEIKE</sequence>
<dbReference type="EMBL" id="FAVC01000001">
    <property type="protein sequence ID" value="CUU74658.1"/>
    <property type="molecule type" value="Genomic_DNA"/>
</dbReference>
<organism evidence="1 2">
    <name type="scientific">Campylobacter hyointestinalis subsp. hyointestinalis</name>
    <dbReference type="NCBI Taxonomy" id="91352"/>
    <lineage>
        <taxon>Bacteria</taxon>
        <taxon>Pseudomonadati</taxon>
        <taxon>Campylobacterota</taxon>
        <taxon>Epsilonproteobacteria</taxon>
        <taxon>Campylobacterales</taxon>
        <taxon>Campylobacteraceae</taxon>
        <taxon>Campylobacter</taxon>
    </lineage>
</organism>
<dbReference type="RefSeq" id="WP_059434503.1">
    <property type="nucleotide sequence ID" value="NZ_FAUY01000002.1"/>
</dbReference>
<dbReference type="Proteomes" id="UP000052245">
    <property type="component" value="Unassembled WGS sequence"/>
</dbReference>
<name>A0A9W5ESV0_CAMHY</name>
<protein>
    <submittedName>
        <fullName evidence="1">Uncharacterized protein</fullName>
    </submittedName>
</protein>
<gene>
    <name evidence="1" type="ORF">ERS739223_00476</name>
</gene>
<dbReference type="AlphaFoldDB" id="A0A9W5ESV0"/>